<dbReference type="Gene3D" id="1.20.120.790">
    <property type="entry name" value="Heat shock protein 90, C-terminal domain"/>
    <property type="match status" value="1"/>
</dbReference>
<dbReference type="InterPro" id="IPR020575">
    <property type="entry name" value="Hsp90_N"/>
</dbReference>
<keyword evidence="6" id="KW-0143">Chaperone</keyword>
<evidence type="ECO:0000256" key="8">
    <source>
        <dbReference type="ARBA" id="ARBA00070675"/>
    </source>
</evidence>
<dbReference type="PANTHER" id="PTHR11528">
    <property type="entry name" value="HEAT SHOCK PROTEIN 90 FAMILY MEMBER"/>
    <property type="match status" value="1"/>
</dbReference>
<evidence type="ECO:0000313" key="12">
    <source>
        <dbReference type="EMBL" id="PKQ66170.1"/>
    </source>
</evidence>
<dbReference type="RefSeq" id="WP_101359724.1">
    <property type="nucleotide sequence ID" value="NZ_NKXO01000053.1"/>
</dbReference>
<dbReference type="OrthoDB" id="9802640at2"/>
<dbReference type="AlphaFoldDB" id="A0A2N3I791"/>
<dbReference type="Gene3D" id="3.30.230.80">
    <property type="match status" value="1"/>
</dbReference>
<dbReference type="PIRSF" id="PIRSF002583">
    <property type="entry name" value="Hsp90"/>
    <property type="match status" value="1"/>
</dbReference>
<dbReference type="SUPFAM" id="SSF55874">
    <property type="entry name" value="ATPase domain of HSP90 chaperone/DNA topoisomerase II/histidine kinase"/>
    <property type="match status" value="1"/>
</dbReference>
<evidence type="ECO:0000256" key="1">
    <source>
        <dbReference type="ARBA" id="ARBA00008239"/>
    </source>
</evidence>
<evidence type="ECO:0000256" key="9">
    <source>
        <dbReference type="ARBA" id="ARBA00079544"/>
    </source>
</evidence>
<dbReference type="Gene3D" id="3.30.565.10">
    <property type="entry name" value="Histidine kinase-like ATPase, C-terminal domain"/>
    <property type="match status" value="1"/>
</dbReference>
<name>A0A2N3I791_9BACT</name>
<dbReference type="GO" id="GO:0051082">
    <property type="term" value="F:unfolded protein binding"/>
    <property type="evidence" value="ECO:0007669"/>
    <property type="project" value="InterPro"/>
</dbReference>
<evidence type="ECO:0000256" key="7">
    <source>
        <dbReference type="ARBA" id="ARBA00067988"/>
    </source>
</evidence>
<evidence type="ECO:0000313" key="13">
    <source>
        <dbReference type="Proteomes" id="UP000233387"/>
    </source>
</evidence>
<evidence type="ECO:0000256" key="10">
    <source>
        <dbReference type="ARBA" id="ARBA00080411"/>
    </source>
</evidence>
<reference evidence="12 13" key="1">
    <citation type="submission" date="2017-06" db="EMBL/GenBank/DDBJ databases">
        <title>Raineya orbicola gen. nov., sp. nov. a slightly thermophilic bacterium of the phylum Bacteroidetes and the description of Raineyaceae fam. nov.</title>
        <authorList>
            <person name="Albuquerque L."/>
            <person name="Polonia A.R.M."/>
            <person name="Barroso C."/>
            <person name="Froufe H.J.C."/>
            <person name="Lage O."/>
            <person name="Lobo-Da-Cunha A."/>
            <person name="Egas C."/>
            <person name="Da Costa M.S."/>
        </authorList>
    </citation>
    <scope>NUCLEOTIDE SEQUENCE [LARGE SCALE GENOMIC DNA]</scope>
    <source>
        <strain evidence="12 13">SPSPC-11</strain>
    </source>
</reference>
<dbReference type="InterPro" id="IPR036890">
    <property type="entry name" value="HATPase_C_sf"/>
</dbReference>
<evidence type="ECO:0000256" key="2">
    <source>
        <dbReference type="ARBA" id="ARBA00022490"/>
    </source>
</evidence>
<comment type="similarity">
    <text evidence="1">Belongs to the heat shock protein 90 family.</text>
</comment>
<feature type="binding site" evidence="11">
    <location>
        <position position="78"/>
    </location>
    <ligand>
        <name>ATP</name>
        <dbReference type="ChEBI" id="CHEBI:30616"/>
    </ligand>
</feature>
<feature type="binding site" evidence="11">
    <location>
        <position position="172"/>
    </location>
    <ligand>
        <name>ATP</name>
        <dbReference type="ChEBI" id="CHEBI:30616"/>
    </ligand>
</feature>
<sequence length="606" mass="70121">MQAMKGTLSIHTDNIFPIIKKFLYSDHEIFLRELVSNGVDACQKLKALSSLGEFTGELGDLKVQISVNKDAKTITINDTGIGMTAEEIDKYINQIAFSGATEFVQKYQDKISDARNQIIGNFGLGFYSAFMVAKKVEIITKSYQTEAPAARWVCEGNTEFTIEPAEKLQRGTTIILHIAEDSEEFLDKWRLREILNKYARFLPIPVELEGEQINQTKPLWTIPPTELKDEDYLNFYKELYPLAEEPLFWIHLNVDYPFNLTGILYFPKIKNTLEVQKNKIQLYSRQVFITDEVSDIVPEFLMLLHGIIDSPDIPLNVSRSYLQADSNVKKINTYITKKVADKLAELFRNDRKSFEAKWESIGLFVKYGMLTDEKFYEKAEKFCLLKNIEGKFFTLDEYKEHTKANQTDKHSNLVWLYTNDKEKQFTYIDSARKRSYDVLIFDGILDNAFGEMLERKLEKTQVRRVDANVIDKLILKEEEHKSVLTKEEEEKVKELFKKVIANDKITIELQGLAPDEMPVLITLPEYIRRMQEMSRLQGWSWALNENNFNVTINGNHTLISKLLKENDEHKQIALASHLYDLAQLSQGILSGEKLSNFIQKSIEFLG</sequence>
<evidence type="ECO:0000256" key="5">
    <source>
        <dbReference type="ARBA" id="ARBA00023016"/>
    </source>
</evidence>
<keyword evidence="5" id="KW-0346">Stress response</keyword>
<dbReference type="PRINTS" id="PR00775">
    <property type="entry name" value="HEATSHOCK90"/>
</dbReference>
<evidence type="ECO:0000256" key="11">
    <source>
        <dbReference type="PIRSR" id="PIRSR002583-1"/>
    </source>
</evidence>
<evidence type="ECO:0000256" key="6">
    <source>
        <dbReference type="ARBA" id="ARBA00023186"/>
    </source>
</evidence>
<dbReference type="InterPro" id="IPR019805">
    <property type="entry name" value="Heat_shock_protein_90_CS"/>
</dbReference>
<protein>
    <recommendedName>
        <fullName evidence="8">Chaperone protein HtpG</fullName>
    </recommendedName>
    <alternativeName>
        <fullName evidence="7">Chaperone protein htpG</fullName>
    </alternativeName>
    <alternativeName>
        <fullName evidence="9 10">Heat shock protein HtpG</fullName>
    </alternativeName>
</protein>
<dbReference type="Pfam" id="PF00183">
    <property type="entry name" value="HSP90"/>
    <property type="match status" value="1"/>
</dbReference>
<dbReference type="EMBL" id="NKXO01000053">
    <property type="protein sequence ID" value="PKQ66170.1"/>
    <property type="molecule type" value="Genomic_DNA"/>
</dbReference>
<dbReference type="PROSITE" id="PS00298">
    <property type="entry name" value="HSP90"/>
    <property type="match status" value="1"/>
</dbReference>
<dbReference type="Proteomes" id="UP000233387">
    <property type="component" value="Unassembled WGS sequence"/>
</dbReference>
<dbReference type="InterPro" id="IPR001404">
    <property type="entry name" value="Hsp90_fam"/>
</dbReference>
<dbReference type="Gene3D" id="3.40.50.11260">
    <property type="match status" value="1"/>
</dbReference>
<dbReference type="FunFam" id="3.30.565.10:FF:000076">
    <property type="entry name" value="Molecular chaperone HtpG"/>
    <property type="match status" value="1"/>
</dbReference>
<feature type="binding site" evidence="11">
    <location>
        <begin position="98"/>
        <end position="99"/>
    </location>
    <ligand>
        <name>ATP</name>
        <dbReference type="ChEBI" id="CHEBI:30616"/>
    </ligand>
</feature>
<keyword evidence="2" id="KW-0963">Cytoplasm</keyword>
<dbReference type="GO" id="GO:0140662">
    <property type="term" value="F:ATP-dependent protein folding chaperone"/>
    <property type="evidence" value="ECO:0007669"/>
    <property type="project" value="InterPro"/>
</dbReference>
<dbReference type="SUPFAM" id="SSF54211">
    <property type="entry name" value="Ribosomal protein S5 domain 2-like"/>
    <property type="match status" value="1"/>
</dbReference>
<dbReference type="FunFam" id="3.30.230.80:FF:000008">
    <property type="entry name" value="Molecular chaperone HtpG"/>
    <property type="match status" value="1"/>
</dbReference>
<dbReference type="NCBIfam" id="NF003555">
    <property type="entry name" value="PRK05218.1"/>
    <property type="match status" value="1"/>
</dbReference>
<feature type="binding site" evidence="11">
    <location>
        <position position="83"/>
    </location>
    <ligand>
        <name>ATP</name>
        <dbReference type="ChEBI" id="CHEBI:30616"/>
    </ligand>
</feature>
<dbReference type="GO" id="GO:0005524">
    <property type="term" value="F:ATP binding"/>
    <property type="evidence" value="ECO:0007669"/>
    <property type="project" value="UniProtKB-KW"/>
</dbReference>
<keyword evidence="13" id="KW-1185">Reference proteome</keyword>
<feature type="binding site" evidence="11">
    <location>
        <position position="33"/>
    </location>
    <ligand>
        <name>ATP</name>
        <dbReference type="ChEBI" id="CHEBI:30616"/>
    </ligand>
</feature>
<evidence type="ECO:0000256" key="3">
    <source>
        <dbReference type="ARBA" id="ARBA00022741"/>
    </source>
</evidence>
<accession>A0A2N3I791</accession>
<keyword evidence="4 11" id="KW-0067">ATP-binding</keyword>
<feature type="binding site" evidence="11">
    <location>
        <position position="319"/>
    </location>
    <ligand>
        <name>ATP</name>
        <dbReference type="ChEBI" id="CHEBI:30616"/>
    </ligand>
</feature>
<dbReference type="Pfam" id="PF13589">
    <property type="entry name" value="HATPase_c_3"/>
    <property type="match status" value="1"/>
</dbReference>
<feature type="binding site" evidence="11">
    <location>
        <position position="37"/>
    </location>
    <ligand>
        <name>ATP</name>
        <dbReference type="ChEBI" id="CHEBI:30616"/>
    </ligand>
</feature>
<dbReference type="CDD" id="cd16927">
    <property type="entry name" value="HATPase_Hsp90-like"/>
    <property type="match status" value="1"/>
</dbReference>
<dbReference type="InterPro" id="IPR037196">
    <property type="entry name" value="HSP90_C"/>
</dbReference>
<organism evidence="12 13">
    <name type="scientific">Raineya orbicola</name>
    <dbReference type="NCBI Taxonomy" id="2016530"/>
    <lineage>
        <taxon>Bacteria</taxon>
        <taxon>Pseudomonadati</taxon>
        <taxon>Bacteroidota</taxon>
        <taxon>Cytophagia</taxon>
        <taxon>Cytophagales</taxon>
        <taxon>Raineyaceae</taxon>
        <taxon>Raineya</taxon>
    </lineage>
</organism>
<dbReference type="GO" id="GO:0016887">
    <property type="term" value="F:ATP hydrolysis activity"/>
    <property type="evidence" value="ECO:0007669"/>
    <property type="project" value="InterPro"/>
</dbReference>
<comment type="caution">
    <text evidence="12">The sequence shown here is derived from an EMBL/GenBank/DDBJ whole genome shotgun (WGS) entry which is preliminary data.</text>
</comment>
<evidence type="ECO:0000256" key="4">
    <source>
        <dbReference type="ARBA" id="ARBA00022840"/>
    </source>
</evidence>
<dbReference type="SUPFAM" id="SSF110942">
    <property type="entry name" value="HSP90 C-terminal domain"/>
    <property type="match status" value="1"/>
</dbReference>
<proteinExistence type="inferred from homology"/>
<keyword evidence="3 11" id="KW-0547">Nucleotide-binding</keyword>
<dbReference type="InterPro" id="IPR020568">
    <property type="entry name" value="Ribosomal_Su5_D2-typ_SF"/>
</dbReference>
<gene>
    <name evidence="12" type="ORF">Rain11_2464</name>
</gene>